<evidence type="ECO:0000313" key="4">
    <source>
        <dbReference type="Proteomes" id="UP000339049"/>
    </source>
</evidence>
<organism evidence="3 4">
    <name type="scientific">Streptococcus dysgalactiae subsp. equisimilis</name>
    <name type="common">Streptococcus equisimilis</name>
    <dbReference type="NCBI Taxonomy" id="119602"/>
    <lineage>
        <taxon>Bacteria</taxon>
        <taxon>Bacillati</taxon>
        <taxon>Bacillota</taxon>
        <taxon>Bacilli</taxon>
        <taxon>Lactobacillales</taxon>
        <taxon>Streptococcaceae</taxon>
        <taxon>Streptococcus</taxon>
    </lineage>
</organism>
<feature type="transmembrane region" description="Helical" evidence="1">
    <location>
        <begin position="98"/>
        <end position="120"/>
    </location>
</feature>
<name>A0AAE9U592_STREQ</name>
<evidence type="ECO:0000256" key="1">
    <source>
        <dbReference type="SAM" id="Phobius"/>
    </source>
</evidence>
<feature type="transmembrane region" description="Helical" evidence="1">
    <location>
        <begin position="12"/>
        <end position="41"/>
    </location>
</feature>
<accession>A0AAE9U592</accession>
<comment type="caution">
    <text evidence="3">The sequence shown here is derived from an EMBL/GenBank/DDBJ whole genome shotgun (WGS) entry which is preliminary data.</text>
</comment>
<proteinExistence type="predicted"/>
<keyword evidence="1" id="KW-0472">Membrane</keyword>
<gene>
    <name evidence="2" type="ORF">NCTC11557_00036</name>
    <name evidence="3" type="ORF">NCTC11557_01055</name>
</gene>
<dbReference type="EMBL" id="CABEIY010000006">
    <property type="protein sequence ID" value="VTT23956.1"/>
    <property type="molecule type" value="Genomic_DNA"/>
</dbReference>
<feature type="transmembrane region" description="Helical" evidence="1">
    <location>
        <begin position="61"/>
        <end position="86"/>
    </location>
</feature>
<protein>
    <submittedName>
        <fullName evidence="3">Uncharacterized protein</fullName>
    </submittedName>
</protein>
<keyword evidence="1" id="KW-0812">Transmembrane</keyword>
<sequence length="182" mass="21045">MWYNKIMKNFLTNLFPVYIWSLIGISFIYASMGIAIAFIGSLTRPKNKAITLLKSINFPDLLYSGKFIMITTFIVIGSFSLIILLCNNDFPHTKHRKTVLSITKHACQFWLIIAFSLFLLNSFKENVYNLITIIIATTATIWNIMDKLASRLILSLSKLQKTKRISRTSPKYPPKRLPRHKR</sequence>
<feature type="transmembrane region" description="Helical" evidence="1">
    <location>
        <begin position="126"/>
        <end position="145"/>
    </location>
</feature>
<dbReference type="AlphaFoldDB" id="A0AAE9U592"/>
<evidence type="ECO:0000313" key="3">
    <source>
        <dbReference type="EMBL" id="VTT23956.1"/>
    </source>
</evidence>
<dbReference type="EMBL" id="CABEIY010000003">
    <property type="protein sequence ID" value="VTT22674.1"/>
    <property type="molecule type" value="Genomic_DNA"/>
</dbReference>
<dbReference type="Proteomes" id="UP000339049">
    <property type="component" value="Unassembled WGS sequence"/>
</dbReference>
<evidence type="ECO:0000313" key="2">
    <source>
        <dbReference type="EMBL" id="VTT22674.1"/>
    </source>
</evidence>
<reference evidence="3 4" key="1">
    <citation type="submission" date="2019-05" db="EMBL/GenBank/DDBJ databases">
        <authorList>
            <consortium name="Pathogen Informatics"/>
        </authorList>
    </citation>
    <scope>NUCLEOTIDE SEQUENCE [LARGE SCALE GENOMIC DNA]</scope>
    <source>
        <strain evidence="3 4">NCTC11557</strain>
    </source>
</reference>
<keyword evidence="1" id="KW-1133">Transmembrane helix</keyword>